<dbReference type="InterPro" id="IPR013767">
    <property type="entry name" value="PAS_fold"/>
</dbReference>
<dbReference type="Pfam" id="PF05231">
    <property type="entry name" value="MASE1"/>
    <property type="match status" value="1"/>
</dbReference>
<keyword evidence="8" id="KW-0418">Kinase</keyword>
<evidence type="ECO:0000313" key="16">
    <source>
        <dbReference type="Proteomes" id="UP000178104"/>
    </source>
</evidence>
<comment type="subcellular location">
    <subcellularLocation>
        <location evidence="2">Cell membrane</location>
        <topology evidence="2">Multi-pass membrane protein</topology>
    </subcellularLocation>
</comment>
<feature type="transmembrane region" description="Helical" evidence="12">
    <location>
        <begin position="162"/>
        <end position="181"/>
    </location>
</feature>
<feature type="transmembrane region" description="Helical" evidence="12">
    <location>
        <begin position="90"/>
        <end position="112"/>
    </location>
</feature>
<dbReference type="Pfam" id="PF00989">
    <property type="entry name" value="PAS"/>
    <property type="match status" value="1"/>
</dbReference>
<evidence type="ECO:0000256" key="1">
    <source>
        <dbReference type="ARBA" id="ARBA00000085"/>
    </source>
</evidence>
<dbReference type="PROSITE" id="PS50109">
    <property type="entry name" value="HIS_KIN"/>
    <property type="match status" value="1"/>
</dbReference>
<dbReference type="NCBIfam" id="TIGR00229">
    <property type="entry name" value="sensory_box"/>
    <property type="match status" value="1"/>
</dbReference>
<evidence type="ECO:0000256" key="10">
    <source>
        <dbReference type="ARBA" id="ARBA00023012"/>
    </source>
</evidence>
<gene>
    <name evidence="15" type="ORF">A2917_02960</name>
</gene>
<dbReference type="InterPro" id="IPR000014">
    <property type="entry name" value="PAS"/>
</dbReference>
<dbReference type="InterPro" id="IPR050351">
    <property type="entry name" value="BphY/WalK/GraS-like"/>
</dbReference>
<dbReference type="GO" id="GO:0006355">
    <property type="term" value="P:regulation of DNA-templated transcription"/>
    <property type="evidence" value="ECO:0007669"/>
    <property type="project" value="InterPro"/>
</dbReference>
<keyword evidence="9 12" id="KW-1133">Transmembrane helix</keyword>
<dbReference type="InterPro" id="IPR036890">
    <property type="entry name" value="HATPase_C_sf"/>
</dbReference>
<dbReference type="CDD" id="cd00130">
    <property type="entry name" value="PAS"/>
    <property type="match status" value="1"/>
</dbReference>
<dbReference type="SMART" id="SM00091">
    <property type="entry name" value="PAS"/>
    <property type="match status" value="1"/>
</dbReference>
<dbReference type="FunFam" id="3.30.565.10:FF:000006">
    <property type="entry name" value="Sensor histidine kinase WalK"/>
    <property type="match status" value="1"/>
</dbReference>
<dbReference type="PRINTS" id="PR00344">
    <property type="entry name" value="BCTRLSENSOR"/>
</dbReference>
<dbReference type="InterPro" id="IPR005467">
    <property type="entry name" value="His_kinase_dom"/>
</dbReference>
<organism evidence="15 16">
    <name type="scientific">Candidatus Nomurabacteria bacterium RIFCSPLOWO2_01_FULL_42_17</name>
    <dbReference type="NCBI Taxonomy" id="1801780"/>
    <lineage>
        <taxon>Bacteria</taxon>
        <taxon>Candidatus Nomuraibacteriota</taxon>
    </lineage>
</organism>
<dbReference type="InterPro" id="IPR004358">
    <property type="entry name" value="Sig_transdc_His_kin-like_C"/>
</dbReference>
<dbReference type="Proteomes" id="UP000178104">
    <property type="component" value="Unassembled WGS sequence"/>
</dbReference>
<keyword evidence="6" id="KW-0808">Transferase</keyword>
<keyword evidence="7 12" id="KW-0812">Transmembrane</keyword>
<evidence type="ECO:0000256" key="12">
    <source>
        <dbReference type="SAM" id="Phobius"/>
    </source>
</evidence>
<sequence>MKKDMTKFFREQIEKINLIYGVKLVVLFLIYFATAKLGLQFDAVSGFATLVWPPTGIAIAGILIFGYRYWPAIFLGAFLVNFSTGAPALVALGIGLGNMLEAVIGVFLARRFGFMREKGELKNILLFIFFCVLGSTALAATIGVTSLWLGGIVSLATYKATWIAWWVGDALGALIVGNLIINFRERLSLKNFKLKKAAEGILFFLILIVCNLFVFTNFFTTKTIETNNPIIVYTIFPLLIWASLRFGKSGAVLAVFVTSVISIWGTVLKQGPFGVGELSDNLLLLQGYIGVIAGTSMILSAVIEERLKTERELTNERNKDEAILESIGEGVIITDTNGVILMINRSAQIMLGLEPARAIGSYYEKVIHIEDKRETPLVIANCPFTLVLSSNKVITDNYYFRPRNNKKFAVNMTTSPIVFEQKVVGVIDVFRDITHEIEIDKAKSEFVSLASHQLRTPLTTMKWYSRALMKEESEKLSPKQLEYVKEMYHNNERMIELINSLLNVSRIELGRFIIKPVEINIREIANEVIHDITPYTDGKKIVIKKHYDEKIPLAMIDPNLLKIILQNLLANSIKYSKKHATVNFYIENKEKEILFIIADKGCGIAKNQQEKIFTKMFRTDNARMIDPEGSGLGLYIVKSIIEQSGGRIWFSSAINEGSTFYVALPLLGTIKREPGSRLIYS</sequence>
<comment type="catalytic activity">
    <reaction evidence="1">
        <text>ATP + protein L-histidine = ADP + protein N-phospho-L-histidine.</text>
        <dbReference type="EC" id="2.7.13.3"/>
    </reaction>
</comment>
<dbReference type="SMART" id="SM00388">
    <property type="entry name" value="HisKA"/>
    <property type="match status" value="1"/>
</dbReference>
<dbReference type="Gene3D" id="3.30.450.20">
    <property type="entry name" value="PAS domain"/>
    <property type="match status" value="1"/>
</dbReference>
<dbReference type="InterPro" id="IPR035965">
    <property type="entry name" value="PAS-like_dom_sf"/>
</dbReference>
<dbReference type="Pfam" id="PF02518">
    <property type="entry name" value="HATPase_c"/>
    <property type="match status" value="1"/>
</dbReference>
<dbReference type="Gene3D" id="3.30.565.10">
    <property type="entry name" value="Histidine kinase-like ATPase, C-terminal domain"/>
    <property type="match status" value="1"/>
</dbReference>
<dbReference type="AlphaFoldDB" id="A0A1F6XN51"/>
<accession>A0A1F6XN51</accession>
<evidence type="ECO:0000256" key="2">
    <source>
        <dbReference type="ARBA" id="ARBA00004651"/>
    </source>
</evidence>
<feature type="transmembrane region" description="Helical" evidence="12">
    <location>
        <begin position="226"/>
        <end position="244"/>
    </location>
</feature>
<evidence type="ECO:0000259" key="14">
    <source>
        <dbReference type="PROSITE" id="PS50112"/>
    </source>
</evidence>
<dbReference type="EMBL" id="MFVE01000005">
    <property type="protein sequence ID" value="OGI95491.1"/>
    <property type="molecule type" value="Genomic_DNA"/>
</dbReference>
<dbReference type="PANTHER" id="PTHR45453">
    <property type="entry name" value="PHOSPHATE REGULON SENSOR PROTEIN PHOR"/>
    <property type="match status" value="1"/>
</dbReference>
<feature type="transmembrane region" description="Helical" evidence="12">
    <location>
        <begin position="251"/>
        <end position="271"/>
    </location>
</feature>
<evidence type="ECO:0000256" key="7">
    <source>
        <dbReference type="ARBA" id="ARBA00022692"/>
    </source>
</evidence>
<dbReference type="EC" id="2.7.13.3" evidence="3"/>
<evidence type="ECO:0000256" key="6">
    <source>
        <dbReference type="ARBA" id="ARBA00022679"/>
    </source>
</evidence>
<feature type="transmembrane region" description="Helical" evidence="12">
    <location>
        <begin position="124"/>
        <end position="150"/>
    </location>
</feature>
<feature type="transmembrane region" description="Helical" evidence="12">
    <location>
        <begin position="283"/>
        <end position="303"/>
    </location>
</feature>
<feature type="transmembrane region" description="Helical" evidence="12">
    <location>
        <begin position="51"/>
        <end position="70"/>
    </location>
</feature>
<evidence type="ECO:0000256" key="8">
    <source>
        <dbReference type="ARBA" id="ARBA00022777"/>
    </source>
</evidence>
<dbReference type="InterPro" id="IPR003661">
    <property type="entry name" value="HisK_dim/P_dom"/>
</dbReference>
<keyword evidence="11 12" id="KW-0472">Membrane</keyword>
<name>A0A1F6XN51_9BACT</name>
<dbReference type="SUPFAM" id="SSF47384">
    <property type="entry name" value="Homodimeric domain of signal transducing histidine kinase"/>
    <property type="match status" value="1"/>
</dbReference>
<dbReference type="STRING" id="1801780.A2917_02960"/>
<dbReference type="PROSITE" id="PS50112">
    <property type="entry name" value="PAS"/>
    <property type="match status" value="1"/>
</dbReference>
<evidence type="ECO:0000256" key="4">
    <source>
        <dbReference type="ARBA" id="ARBA00022475"/>
    </source>
</evidence>
<dbReference type="GO" id="GO:0005886">
    <property type="term" value="C:plasma membrane"/>
    <property type="evidence" value="ECO:0007669"/>
    <property type="project" value="UniProtKB-SubCell"/>
</dbReference>
<proteinExistence type="predicted"/>
<evidence type="ECO:0000256" key="5">
    <source>
        <dbReference type="ARBA" id="ARBA00022553"/>
    </source>
</evidence>
<evidence type="ECO:0000313" key="15">
    <source>
        <dbReference type="EMBL" id="OGI95491.1"/>
    </source>
</evidence>
<feature type="transmembrane region" description="Helical" evidence="12">
    <location>
        <begin position="201"/>
        <end position="220"/>
    </location>
</feature>
<protein>
    <recommendedName>
        <fullName evidence="3">histidine kinase</fullName>
        <ecNumber evidence="3">2.7.13.3</ecNumber>
    </recommendedName>
</protein>
<dbReference type="InterPro" id="IPR003594">
    <property type="entry name" value="HATPase_dom"/>
</dbReference>
<dbReference type="CDD" id="cd00082">
    <property type="entry name" value="HisKA"/>
    <property type="match status" value="1"/>
</dbReference>
<keyword evidence="10" id="KW-0902">Two-component regulatory system</keyword>
<dbReference type="PANTHER" id="PTHR45453:SF1">
    <property type="entry name" value="PHOSPHATE REGULON SENSOR PROTEIN PHOR"/>
    <property type="match status" value="1"/>
</dbReference>
<dbReference type="SUPFAM" id="SSF55874">
    <property type="entry name" value="ATPase domain of HSP90 chaperone/DNA topoisomerase II/histidine kinase"/>
    <property type="match status" value="1"/>
</dbReference>
<evidence type="ECO:0000256" key="9">
    <source>
        <dbReference type="ARBA" id="ARBA00022989"/>
    </source>
</evidence>
<dbReference type="SMART" id="SM00387">
    <property type="entry name" value="HATPase_c"/>
    <property type="match status" value="1"/>
</dbReference>
<dbReference type="Pfam" id="PF00512">
    <property type="entry name" value="HisKA"/>
    <property type="match status" value="1"/>
</dbReference>
<feature type="domain" description="PAS" evidence="14">
    <location>
        <begin position="316"/>
        <end position="372"/>
    </location>
</feature>
<dbReference type="Gene3D" id="1.10.287.130">
    <property type="match status" value="1"/>
</dbReference>
<dbReference type="InterPro" id="IPR036097">
    <property type="entry name" value="HisK_dim/P_sf"/>
</dbReference>
<feature type="transmembrane region" description="Helical" evidence="12">
    <location>
        <begin position="20"/>
        <end position="39"/>
    </location>
</feature>
<evidence type="ECO:0000259" key="13">
    <source>
        <dbReference type="PROSITE" id="PS50109"/>
    </source>
</evidence>
<dbReference type="GO" id="GO:0004721">
    <property type="term" value="F:phosphoprotein phosphatase activity"/>
    <property type="evidence" value="ECO:0007669"/>
    <property type="project" value="TreeGrafter"/>
</dbReference>
<keyword evidence="5" id="KW-0597">Phosphoprotein</keyword>
<dbReference type="SUPFAM" id="SSF55785">
    <property type="entry name" value="PYP-like sensor domain (PAS domain)"/>
    <property type="match status" value="1"/>
</dbReference>
<comment type="caution">
    <text evidence="15">The sequence shown here is derived from an EMBL/GenBank/DDBJ whole genome shotgun (WGS) entry which is preliminary data.</text>
</comment>
<feature type="domain" description="Histidine kinase" evidence="13">
    <location>
        <begin position="449"/>
        <end position="668"/>
    </location>
</feature>
<dbReference type="GO" id="GO:0000155">
    <property type="term" value="F:phosphorelay sensor kinase activity"/>
    <property type="evidence" value="ECO:0007669"/>
    <property type="project" value="InterPro"/>
</dbReference>
<dbReference type="InterPro" id="IPR007895">
    <property type="entry name" value="MASE1"/>
</dbReference>
<evidence type="ECO:0000256" key="3">
    <source>
        <dbReference type="ARBA" id="ARBA00012438"/>
    </source>
</evidence>
<evidence type="ECO:0000256" key="11">
    <source>
        <dbReference type="ARBA" id="ARBA00023136"/>
    </source>
</evidence>
<keyword evidence="4" id="KW-1003">Cell membrane</keyword>
<dbReference type="GO" id="GO:0016036">
    <property type="term" value="P:cellular response to phosphate starvation"/>
    <property type="evidence" value="ECO:0007669"/>
    <property type="project" value="TreeGrafter"/>
</dbReference>
<reference evidence="15 16" key="1">
    <citation type="journal article" date="2016" name="Nat. Commun.">
        <title>Thousands of microbial genomes shed light on interconnected biogeochemical processes in an aquifer system.</title>
        <authorList>
            <person name="Anantharaman K."/>
            <person name="Brown C.T."/>
            <person name="Hug L.A."/>
            <person name="Sharon I."/>
            <person name="Castelle C.J."/>
            <person name="Probst A.J."/>
            <person name="Thomas B.C."/>
            <person name="Singh A."/>
            <person name="Wilkins M.J."/>
            <person name="Karaoz U."/>
            <person name="Brodie E.L."/>
            <person name="Williams K.H."/>
            <person name="Hubbard S.S."/>
            <person name="Banfield J.F."/>
        </authorList>
    </citation>
    <scope>NUCLEOTIDE SEQUENCE [LARGE SCALE GENOMIC DNA]</scope>
</reference>